<accession>A0A974S7N1</accession>
<name>A0A974S7N1_9CAUL</name>
<gene>
    <name evidence="1" type="ORF">JKL49_14055</name>
</gene>
<sequence>MDWDSVRATADRLAVKAVFFAAADETYVDLYARWYALSVLKYSDVPSLIVIHVIGGKDELAAIAARVGITDERLIFAGDDFDAEAVTTKVYDAPPKGFIARPVAHFQCVRFQRLGTLLARLERPVFVSDIDLILQRGVSDLLARAAPADVMFNENEISFNAGSRLTANLLLVNPTPDAQVFLAFLRAYVERELAKPAVTRWIDQVALIFARHHLMARGRPQHRLFRHHVGHQ</sequence>
<organism evidence="1">
    <name type="scientific">Phenylobacterium glaciei</name>
    <dbReference type="NCBI Taxonomy" id="2803784"/>
    <lineage>
        <taxon>Bacteria</taxon>
        <taxon>Pseudomonadati</taxon>
        <taxon>Pseudomonadota</taxon>
        <taxon>Alphaproteobacteria</taxon>
        <taxon>Caulobacterales</taxon>
        <taxon>Caulobacteraceae</taxon>
        <taxon>Phenylobacterium</taxon>
    </lineage>
</organism>
<dbReference type="EMBL" id="CP068570">
    <property type="protein sequence ID" value="QQZ48648.1"/>
    <property type="molecule type" value="Genomic_DNA"/>
</dbReference>
<proteinExistence type="predicted"/>
<evidence type="ECO:0008006" key="2">
    <source>
        <dbReference type="Google" id="ProtNLM"/>
    </source>
</evidence>
<evidence type="ECO:0000313" key="1">
    <source>
        <dbReference type="EMBL" id="QQZ48648.1"/>
    </source>
</evidence>
<protein>
    <recommendedName>
        <fullName evidence="2">Nucleotide-diphospho-sugar transferase domain-containing protein</fullName>
    </recommendedName>
</protein>
<reference evidence="1" key="1">
    <citation type="submission" date="2021-01" db="EMBL/GenBank/DDBJ databases">
        <title>Genome sequence of Phenylobacterium sp. 20VBR1 isolated from a valley glaceir, Ny-Alesund, Svalbard.</title>
        <authorList>
            <person name="Thomas F.A."/>
            <person name="Krishnan K.P."/>
            <person name="Sinha R.K."/>
        </authorList>
    </citation>
    <scope>NUCLEOTIDE SEQUENCE</scope>
    <source>
        <strain evidence="1">20VBR1</strain>
    </source>
</reference>
<dbReference type="AlphaFoldDB" id="A0A974S7N1"/>